<name>A0A8J6EK62_ELECQ</name>
<keyword evidence="3" id="KW-1185">Reference proteome</keyword>
<keyword evidence="1" id="KW-0812">Transmembrane</keyword>
<protein>
    <submittedName>
        <fullName evidence="2">Uncharacterized protein</fullName>
    </submittedName>
</protein>
<gene>
    <name evidence="2" type="ORF">GDO78_017813</name>
</gene>
<dbReference type="Proteomes" id="UP000770717">
    <property type="component" value="Unassembled WGS sequence"/>
</dbReference>
<evidence type="ECO:0000313" key="3">
    <source>
        <dbReference type="Proteomes" id="UP000770717"/>
    </source>
</evidence>
<evidence type="ECO:0000313" key="2">
    <source>
        <dbReference type="EMBL" id="KAG9470430.1"/>
    </source>
</evidence>
<reference evidence="2" key="1">
    <citation type="thesis" date="2020" institute="ProQuest LLC" country="789 East Eisenhower Parkway, Ann Arbor, MI, USA">
        <title>Comparative Genomics and Chromosome Evolution.</title>
        <authorList>
            <person name="Mudd A.B."/>
        </authorList>
    </citation>
    <scope>NUCLEOTIDE SEQUENCE</scope>
    <source>
        <strain evidence="2">HN-11 Male</strain>
        <tissue evidence="2">Kidney and liver</tissue>
    </source>
</reference>
<proteinExistence type="predicted"/>
<sequence length="113" mass="12948">MEQSHDLVSSNQEGQSGYGAILSLQNTPLRNGQNVFQAVRLICFVLLFCYRFHHLLLLLNHRHLRSFYLYFLGAPHCECVTGDQSLDGHIGIHFVFILLLFRQKGILEKCSNS</sequence>
<keyword evidence="1" id="KW-0472">Membrane</keyword>
<feature type="transmembrane region" description="Helical" evidence="1">
    <location>
        <begin position="38"/>
        <end position="59"/>
    </location>
</feature>
<comment type="caution">
    <text evidence="2">The sequence shown here is derived from an EMBL/GenBank/DDBJ whole genome shotgun (WGS) entry which is preliminary data.</text>
</comment>
<dbReference type="AlphaFoldDB" id="A0A8J6EK62"/>
<evidence type="ECO:0000256" key="1">
    <source>
        <dbReference type="SAM" id="Phobius"/>
    </source>
</evidence>
<keyword evidence="1" id="KW-1133">Transmembrane helix</keyword>
<accession>A0A8J6EK62</accession>
<organism evidence="2 3">
    <name type="scientific">Eleutherodactylus coqui</name>
    <name type="common">Puerto Rican coqui</name>
    <dbReference type="NCBI Taxonomy" id="57060"/>
    <lineage>
        <taxon>Eukaryota</taxon>
        <taxon>Metazoa</taxon>
        <taxon>Chordata</taxon>
        <taxon>Craniata</taxon>
        <taxon>Vertebrata</taxon>
        <taxon>Euteleostomi</taxon>
        <taxon>Amphibia</taxon>
        <taxon>Batrachia</taxon>
        <taxon>Anura</taxon>
        <taxon>Neobatrachia</taxon>
        <taxon>Hyloidea</taxon>
        <taxon>Eleutherodactylidae</taxon>
        <taxon>Eleutherodactylinae</taxon>
        <taxon>Eleutherodactylus</taxon>
        <taxon>Eleutherodactylus</taxon>
    </lineage>
</organism>
<dbReference type="EMBL" id="WNTK01000285">
    <property type="protein sequence ID" value="KAG9470430.1"/>
    <property type="molecule type" value="Genomic_DNA"/>
</dbReference>